<evidence type="ECO:0000313" key="4">
    <source>
        <dbReference type="Proteomes" id="UP000700732"/>
    </source>
</evidence>
<evidence type="ECO:0000313" key="3">
    <source>
        <dbReference type="EMBL" id="MBC3791964.1"/>
    </source>
</evidence>
<dbReference type="SUPFAM" id="SSF49265">
    <property type="entry name" value="Fibronectin type III"/>
    <property type="match status" value="1"/>
</dbReference>
<dbReference type="NCBIfam" id="TIGR04183">
    <property type="entry name" value="Por_Secre_tail"/>
    <property type="match status" value="1"/>
</dbReference>
<dbReference type="InterPro" id="IPR036514">
    <property type="entry name" value="SGNH_hydro_sf"/>
</dbReference>
<dbReference type="PANTHER" id="PTHR31988:SF19">
    <property type="entry name" value="9-O-ACETYL-N-ACETYLNEURAMINIC ACID DEACETYLASE-RELATED"/>
    <property type="match status" value="1"/>
</dbReference>
<organism evidence="3 4">
    <name type="scientific">Spirosoma utsteinense</name>
    <dbReference type="NCBI Taxonomy" id="2585773"/>
    <lineage>
        <taxon>Bacteria</taxon>
        <taxon>Pseudomonadati</taxon>
        <taxon>Bacteroidota</taxon>
        <taxon>Cytophagia</taxon>
        <taxon>Cytophagales</taxon>
        <taxon>Cytophagaceae</taxon>
        <taxon>Spirosoma</taxon>
    </lineage>
</organism>
<keyword evidence="1" id="KW-0378">Hydrolase</keyword>
<protein>
    <recommendedName>
        <fullName evidence="2">Sialate O-acetylesterase domain-containing protein</fullName>
    </recommendedName>
</protein>
<name>A0ABR6W5Z5_9BACT</name>
<dbReference type="InterPro" id="IPR026444">
    <property type="entry name" value="Secre_tail"/>
</dbReference>
<dbReference type="InterPro" id="IPR052940">
    <property type="entry name" value="Carb_Esterase_6"/>
</dbReference>
<proteinExistence type="predicted"/>
<dbReference type="SUPFAM" id="SSF52266">
    <property type="entry name" value="SGNH hydrolase"/>
    <property type="match status" value="1"/>
</dbReference>
<dbReference type="Pfam" id="PF03629">
    <property type="entry name" value="SASA"/>
    <property type="match status" value="1"/>
</dbReference>
<dbReference type="PANTHER" id="PTHR31988">
    <property type="entry name" value="ESTERASE, PUTATIVE (DUF303)-RELATED"/>
    <property type="match status" value="1"/>
</dbReference>
<dbReference type="InterPro" id="IPR013783">
    <property type="entry name" value="Ig-like_fold"/>
</dbReference>
<sequence>MFLCYFTVVGQVVFNQLPRDLQLYPRNETNQANVPVSGTVTAAGWTKVGVQLLREGVVSQAFSQTIAPAVAKTVFQFQGLIKAEPAEYTVRVFLYKNNDSTLVAVRNRIVCGDVYIIHGQSNAKALSGLDQFYSFNFDDKYLRNCTFPFNSPDIPADMRWYPAKDPYASVGGFGLTLQRLILQTYGIPTVMLNGAVGGTGIIELSTRDAANPANLGTYYGQLLFRARWAGVDKHVKAIIWKQGEDEAGNGPEGYAEKFSTLYSQLRQDYGNARIYVGQVNILADQQDGAAALRDFQRRTKYLYNNVESIATVGTPGYDGIHYSPEANQQLAREQFRQIARDVYGSKDTVQINSPDIKKVFYSPRKDSITLVFDNEMQMVFRDTAFYNFATEQKVGSRFLRHYFYLDKQAGLVSGVSTSGNRVTLSLQQPASARAIRYLPAYFSDQLSTFYDGPTLKNARGVRAFTFDNVPIADAIAPIMTLAARPLTETKIQLNWTPSATAQVQYIERADDTPTTFRRIGTLSGGRATYTDTLLTNPLGTYFYRLRAYSDVSESAYSNVVSARPLVLAVEPTEPVVRLYPNPLSADRVLYIQSDRVMFSIITVRDLLGRTIKRWTGSPRTTMTLTLDDVAAGLYIADLETATGQLLRRKVVVR</sequence>
<reference evidence="3 4" key="1">
    <citation type="submission" date="2019-06" db="EMBL/GenBank/DDBJ databases">
        <title>Spirosoma utsteinense sp. nov. isolated from Antarctic ice-free soils.</title>
        <authorList>
            <person name="Tahon G."/>
        </authorList>
    </citation>
    <scope>NUCLEOTIDE SEQUENCE [LARGE SCALE GENOMIC DNA]</scope>
    <source>
        <strain evidence="3 4">LMG 31447</strain>
    </source>
</reference>
<dbReference type="Gene3D" id="3.40.50.1110">
    <property type="entry name" value="SGNH hydrolase"/>
    <property type="match status" value="1"/>
</dbReference>
<dbReference type="InterPro" id="IPR036116">
    <property type="entry name" value="FN3_sf"/>
</dbReference>
<accession>A0ABR6W5Z5</accession>
<gene>
    <name evidence="3" type="ORF">FH603_2473</name>
</gene>
<evidence type="ECO:0000256" key="1">
    <source>
        <dbReference type="ARBA" id="ARBA00022801"/>
    </source>
</evidence>
<dbReference type="InterPro" id="IPR005181">
    <property type="entry name" value="SASA"/>
</dbReference>
<keyword evidence="4" id="KW-1185">Reference proteome</keyword>
<comment type="caution">
    <text evidence="3">The sequence shown here is derived from an EMBL/GenBank/DDBJ whole genome shotgun (WGS) entry which is preliminary data.</text>
</comment>
<dbReference type="InterPro" id="IPR003961">
    <property type="entry name" value="FN3_dom"/>
</dbReference>
<evidence type="ECO:0000259" key="2">
    <source>
        <dbReference type="Pfam" id="PF03629"/>
    </source>
</evidence>
<dbReference type="Proteomes" id="UP000700732">
    <property type="component" value="Unassembled WGS sequence"/>
</dbReference>
<dbReference type="Gene3D" id="2.60.40.10">
    <property type="entry name" value="Immunoglobulins"/>
    <property type="match status" value="1"/>
</dbReference>
<dbReference type="CDD" id="cd00063">
    <property type="entry name" value="FN3"/>
    <property type="match status" value="1"/>
</dbReference>
<dbReference type="EMBL" id="VFIA01000012">
    <property type="protein sequence ID" value="MBC3791964.1"/>
    <property type="molecule type" value="Genomic_DNA"/>
</dbReference>
<feature type="domain" description="Sialate O-acetylesterase" evidence="2">
    <location>
        <begin position="113"/>
        <end position="334"/>
    </location>
</feature>